<dbReference type="CDD" id="cd09120">
    <property type="entry name" value="PLDc_DNaseII_1"/>
    <property type="match status" value="1"/>
</dbReference>
<evidence type="ECO:0000256" key="2">
    <source>
        <dbReference type="ARBA" id="ARBA00022801"/>
    </source>
</evidence>
<dbReference type="PANTHER" id="PTHR10858">
    <property type="entry name" value="DEOXYRIBONUCLEASE II"/>
    <property type="match status" value="1"/>
</dbReference>
<comment type="similarity">
    <text evidence="1">Belongs to the DNase II family.</text>
</comment>
<dbReference type="InterPro" id="IPR004947">
    <property type="entry name" value="DNase_II"/>
</dbReference>
<organism evidence="3 4">
    <name type="scientific">Trichinella pseudospiralis</name>
    <name type="common">Parasitic roundworm</name>
    <dbReference type="NCBI Taxonomy" id="6337"/>
    <lineage>
        <taxon>Eukaryota</taxon>
        <taxon>Metazoa</taxon>
        <taxon>Ecdysozoa</taxon>
        <taxon>Nematoda</taxon>
        <taxon>Enoplea</taxon>
        <taxon>Dorylaimia</taxon>
        <taxon>Trichinellida</taxon>
        <taxon>Trichinellidae</taxon>
        <taxon>Trichinella</taxon>
    </lineage>
</organism>
<evidence type="ECO:0000256" key="1">
    <source>
        <dbReference type="ARBA" id="ARBA00007527"/>
    </source>
</evidence>
<dbReference type="PANTHER" id="PTHR10858:SF23">
    <property type="entry name" value="DEOXYRIBONUCLEASE II"/>
    <property type="match status" value="1"/>
</dbReference>
<keyword evidence="2" id="KW-0378">Hydrolase</keyword>
<protein>
    <submittedName>
        <fullName evidence="3">Deoxyribonuclease-2-alpha</fullName>
    </submittedName>
</protein>
<accession>A0A0V0YFC9</accession>
<dbReference type="EMBL" id="JYDU01000018">
    <property type="protein sequence ID" value="KRX98906.1"/>
    <property type="molecule type" value="Genomic_DNA"/>
</dbReference>
<dbReference type="GO" id="GO:0004531">
    <property type="term" value="F:deoxyribonuclease II activity"/>
    <property type="evidence" value="ECO:0007669"/>
    <property type="project" value="InterPro"/>
</dbReference>
<sequence length="334" mass="36880">MLITQDAISGIYLFSGEHLVYNKIIRFFVYKPPNVVTSKIMKSEGNPAWAPSAENVNDNREHSIVRTMAHFIANNADIKVLAYSDDPPNLPPRNEKSKTKGVLLVDNRVDDAAAWFVHTVPNFLAYLGGYSWPAAETAKGHMFLCLSLNEAHLNSVAKAIRYQEPYIYANNMPAAILGQHIELSNLATGVEIRTTPFLEHAKFTTKASQVAANIQAFGKHTKSFADMYAKVLRNKLSASIRIWAPSDARLKSICKGQYQLRKVASPMQLADSQVSREADSAKWALVEGKNTVCFTTNNYKMSEKQIPGAAVCLENAGVYTAFTAAAFNVEACNK</sequence>
<evidence type="ECO:0000313" key="3">
    <source>
        <dbReference type="EMBL" id="KRX98906.1"/>
    </source>
</evidence>
<dbReference type="GO" id="GO:0006309">
    <property type="term" value="P:apoptotic DNA fragmentation"/>
    <property type="evidence" value="ECO:0007669"/>
    <property type="project" value="TreeGrafter"/>
</dbReference>
<gene>
    <name evidence="3" type="primary">DNASE2</name>
    <name evidence="3" type="ORF">T4E_11964</name>
</gene>
<proteinExistence type="inferred from homology"/>
<name>A0A0V0YFC9_TRIPS</name>
<dbReference type="Pfam" id="PF03265">
    <property type="entry name" value="DNase_II"/>
    <property type="match status" value="1"/>
</dbReference>
<dbReference type="AlphaFoldDB" id="A0A0V0YFC9"/>
<reference evidence="3 4" key="1">
    <citation type="submission" date="2015-01" db="EMBL/GenBank/DDBJ databases">
        <title>Evolution of Trichinella species and genotypes.</title>
        <authorList>
            <person name="Korhonen P.K."/>
            <person name="Edoardo P."/>
            <person name="Giuseppe L.R."/>
            <person name="Gasser R.B."/>
        </authorList>
    </citation>
    <scope>NUCLEOTIDE SEQUENCE [LARGE SCALE GENOMIC DNA]</scope>
    <source>
        <strain evidence="3">ISS141</strain>
    </source>
</reference>
<evidence type="ECO:0000313" key="4">
    <source>
        <dbReference type="Proteomes" id="UP000054815"/>
    </source>
</evidence>
<comment type="caution">
    <text evidence="3">The sequence shown here is derived from an EMBL/GenBank/DDBJ whole genome shotgun (WGS) entry which is preliminary data.</text>
</comment>
<dbReference type="Proteomes" id="UP000054815">
    <property type="component" value="Unassembled WGS sequence"/>
</dbReference>